<dbReference type="Gene3D" id="3.30.1460.10">
    <property type="match status" value="1"/>
</dbReference>
<dbReference type="Proteomes" id="UP001144323">
    <property type="component" value="Unassembled WGS sequence"/>
</dbReference>
<evidence type="ECO:0000313" key="1">
    <source>
        <dbReference type="EMBL" id="GLI93023.1"/>
    </source>
</evidence>
<dbReference type="Pfam" id="PF05932">
    <property type="entry name" value="CesT"/>
    <property type="match status" value="1"/>
</dbReference>
<comment type="caution">
    <text evidence="1">The sequence shown here is derived from an EMBL/GenBank/DDBJ whole genome shotgun (WGS) entry which is preliminary data.</text>
</comment>
<protein>
    <submittedName>
        <fullName evidence="1">Uncharacterized protein</fullName>
    </submittedName>
</protein>
<organism evidence="1 2">
    <name type="scientific">Methylocystis echinoides</name>
    <dbReference type="NCBI Taxonomy" id="29468"/>
    <lineage>
        <taxon>Bacteria</taxon>
        <taxon>Pseudomonadati</taxon>
        <taxon>Pseudomonadota</taxon>
        <taxon>Alphaproteobacteria</taxon>
        <taxon>Hyphomicrobiales</taxon>
        <taxon>Methylocystaceae</taxon>
        <taxon>Methylocystis</taxon>
    </lineage>
</organism>
<gene>
    <name evidence="1" type="ORF">LMG27198_20150</name>
</gene>
<sequence>MRNAADALNSLKQKLSLDELVLDQEGSCGIIIDQETEIFFFGAPDGETLQMSGVIGDLHTGGAVLAQRLLELNAGGVETGPAAFAADPVTGEVLLTRQIVLPHMSADEVFASLEDFVARVEYWIEALPRLAASRKNEASDLSVSELMLLRG</sequence>
<dbReference type="GO" id="GO:0030254">
    <property type="term" value="P:protein secretion by the type III secretion system"/>
    <property type="evidence" value="ECO:0007669"/>
    <property type="project" value="InterPro"/>
</dbReference>
<accession>A0A9W6LRY9</accession>
<dbReference type="InterPro" id="IPR010261">
    <property type="entry name" value="Tir_chaperone"/>
</dbReference>
<reference evidence="1" key="1">
    <citation type="journal article" date="2023" name="Int. J. Syst. Evol. Microbiol.">
        <title>Methylocystis iwaonis sp. nov., a type II methane-oxidizing bacterium from surface soil of a rice paddy field in Japan, and emended description of the genus Methylocystis (ex Whittenbury et al. 1970) Bowman et al. 1993.</title>
        <authorList>
            <person name="Kaise H."/>
            <person name="Sawadogo J.B."/>
            <person name="Alam M.S."/>
            <person name="Ueno C."/>
            <person name="Dianou D."/>
            <person name="Shinjo R."/>
            <person name="Asakawa S."/>
        </authorList>
    </citation>
    <scope>NUCLEOTIDE SEQUENCE</scope>
    <source>
        <strain evidence="1">LMG27198</strain>
    </source>
</reference>
<dbReference type="EMBL" id="BSEC01000001">
    <property type="protein sequence ID" value="GLI93023.1"/>
    <property type="molecule type" value="Genomic_DNA"/>
</dbReference>
<evidence type="ECO:0000313" key="2">
    <source>
        <dbReference type="Proteomes" id="UP001144323"/>
    </source>
</evidence>
<name>A0A9W6LRY9_9HYPH</name>
<proteinExistence type="predicted"/>
<dbReference type="AlphaFoldDB" id="A0A9W6LRY9"/>
<dbReference type="RefSeq" id="WP_281802594.1">
    <property type="nucleotide sequence ID" value="NZ_BSEC01000001.1"/>
</dbReference>
<dbReference type="CDD" id="cd16364">
    <property type="entry name" value="T3SC_I-like"/>
    <property type="match status" value="1"/>
</dbReference>
<keyword evidence="2" id="KW-1185">Reference proteome</keyword>
<dbReference type="SUPFAM" id="SSF69635">
    <property type="entry name" value="Type III secretory system chaperone-like"/>
    <property type="match status" value="1"/>
</dbReference>